<name>A0AAD5K9R1_9FUNG</name>
<evidence type="ECO:0000313" key="2">
    <source>
        <dbReference type="Proteomes" id="UP001209540"/>
    </source>
</evidence>
<gene>
    <name evidence="1" type="ORF">BDA99DRAFT_532677</name>
</gene>
<dbReference type="AlphaFoldDB" id="A0AAD5K9R1"/>
<accession>A0AAD5K9R1</accession>
<dbReference type="Proteomes" id="UP001209540">
    <property type="component" value="Unassembled WGS sequence"/>
</dbReference>
<comment type="caution">
    <text evidence="1">The sequence shown here is derived from an EMBL/GenBank/DDBJ whole genome shotgun (WGS) entry which is preliminary data.</text>
</comment>
<reference evidence="1" key="1">
    <citation type="journal article" date="2022" name="IScience">
        <title>Evolution of zygomycete secretomes and the origins of terrestrial fungal ecologies.</title>
        <authorList>
            <person name="Chang Y."/>
            <person name="Wang Y."/>
            <person name="Mondo S."/>
            <person name="Ahrendt S."/>
            <person name="Andreopoulos W."/>
            <person name="Barry K."/>
            <person name="Beard J."/>
            <person name="Benny G.L."/>
            <person name="Blankenship S."/>
            <person name="Bonito G."/>
            <person name="Cuomo C."/>
            <person name="Desiro A."/>
            <person name="Gervers K.A."/>
            <person name="Hundley H."/>
            <person name="Kuo A."/>
            <person name="LaButti K."/>
            <person name="Lang B.F."/>
            <person name="Lipzen A."/>
            <person name="O'Donnell K."/>
            <person name="Pangilinan J."/>
            <person name="Reynolds N."/>
            <person name="Sandor L."/>
            <person name="Smith M.E."/>
            <person name="Tsang A."/>
            <person name="Grigoriev I.V."/>
            <person name="Stajich J.E."/>
            <person name="Spatafora J.W."/>
        </authorList>
    </citation>
    <scope>NUCLEOTIDE SEQUENCE</scope>
    <source>
        <strain evidence="1">RSA 2281</strain>
    </source>
</reference>
<reference evidence="1" key="2">
    <citation type="submission" date="2023-02" db="EMBL/GenBank/DDBJ databases">
        <authorList>
            <consortium name="DOE Joint Genome Institute"/>
            <person name="Mondo S.J."/>
            <person name="Chang Y."/>
            <person name="Wang Y."/>
            <person name="Ahrendt S."/>
            <person name="Andreopoulos W."/>
            <person name="Barry K."/>
            <person name="Beard J."/>
            <person name="Benny G.L."/>
            <person name="Blankenship S."/>
            <person name="Bonito G."/>
            <person name="Cuomo C."/>
            <person name="Desiro A."/>
            <person name="Gervers K.A."/>
            <person name="Hundley H."/>
            <person name="Kuo A."/>
            <person name="LaButti K."/>
            <person name="Lang B.F."/>
            <person name="Lipzen A."/>
            <person name="O'Donnell K."/>
            <person name="Pangilinan J."/>
            <person name="Reynolds N."/>
            <person name="Sandor L."/>
            <person name="Smith M.W."/>
            <person name="Tsang A."/>
            <person name="Grigoriev I.V."/>
            <person name="Stajich J.E."/>
            <person name="Spatafora J.W."/>
        </authorList>
    </citation>
    <scope>NUCLEOTIDE SEQUENCE</scope>
    <source>
        <strain evidence="1">RSA 2281</strain>
    </source>
</reference>
<organism evidence="1 2">
    <name type="scientific">Phascolomyces articulosus</name>
    <dbReference type="NCBI Taxonomy" id="60185"/>
    <lineage>
        <taxon>Eukaryota</taxon>
        <taxon>Fungi</taxon>
        <taxon>Fungi incertae sedis</taxon>
        <taxon>Mucoromycota</taxon>
        <taxon>Mucoromycotina</taxon>
        <taxon>Mucoromycetes</taxon>
        <taxon>Mucorales</taxon>
        <taxon>Lichtheimiaceae</taxon>
        <taxon>Phascolomyces</taxon>
    </lineage>
</organism>
<keyword evidence="2" id="KW-1185">Reference proteome</keyword>
<evidence type="ECO:0000313" key="1">
    <source>
        <dbReference type="EMBL" id="KAI9275720.1"/>
    </source>
</evidence>
<dbReference type="EMBL" id="JAIXMP010000003">
    <property type="protein sequence ID" value="KAI9275720.1"/>
    <property type="molecule type" value="Genomic_DNA"/>
</dbReference>
<sequence length="253" mass="27571">MPNRGFCACHTIYNFYPNNSQGILLKVRSECTFDAFSGALIGLGYDYYSVAPGVETHDYEVAVDGCRDYDGLLPFGRTISNQYITVALTVTPKPTPTAQTGVPTVRSGNNNPDYFKTEIIPAVVTFTGTTFTTEIVNTETPTVEIPGGVTTVGTTWTNLNTIIITKILPSVFHTTFIETDVIISTFTRTSSIYATTQLVTVIETTIRMKNEGNSITMIINVHAIMTTTTNYTTTQTMGPPTPYIIVDGGDINN</sequence>
<proteinExistence type="predicted"/>
<protein>
    <submittedName>
        <fullName evidence="1">Uncharacterized protein</fullName>
    </submittedName>
</protein>